<evidence type="ECO:0000256" key="5">
    <source>
        <dbReference type="ARBA" id="ARBA00023212"/>
    </source>
</evidence>
<protein>
    <submittedName>
        <fullName evidence="9">A kinase (PRKA) anchor protein 9</fullName>
    </submittedName>
</protein>
<reference evidence="9" key="4">
    <citation type="submission" date="2025-09" db="UniProtKB">
        <authorList>
            <consortium name="Ensembl"/>
        </authorList>
    </citation>
    <scope>IDENTIFICATION</scope>
</reference>
<dbReference type="InParanoid" id="A0A3B1JLI7"/>
<feature type="coiled-coil region" evidence="6">
    <location>
        <begin position="1202"/>
        <end position="1400"/>
    </location>
</feature>
<feature type="compositionally biased region" description="Basic and acidic residues" evidence="7">
    <location>
        <begin position="1727"/>
        <end position="1742"/>
    </location>
</feature>
<evidence type="ECO:0000313" key="9">
    <source>
        <dbReference type="Ensembl" id="ENSAMXP00000042586.1"/>
    </source>
</evidence>
<keyword evidence="2" id="KW-0963">Cytoplasm</keyword>
<feature type="region of interest" description="Disordered" evidence="7">
    <location>
        <begin position="1713"/>
        <end position="1751"/>
    </location>
</feature>
<dbReference type="STRING" id="7994.ENSAMXP00000042586"/>
<dbReference type="Proteomes" id="UP000018467">
    <property type="component" value="Unassembled WGS sequence"/>
</dbReference>
<dbReference type="InterPro" id="IPR019528">
    <property type="entry name" value="PACT_domain"/>
</dbReference>
<reference evidence="10" key="2">
    <citation type="journal article" date="2014" name="Nat. Commun.">
        <title>The cavefish genome reveals candidate genes for eye loss.</title>
        <authorList>
            <person name="McGaugh S.E."/>
            <person name="Gross J.B."/>
            <person name="Aken B."/>
            <person name="Blin M."/>
            <person name="Borowsky R."/>
            <person name="Chalopin D."/>
            <person name="Hinaux H."/>
            <person name="Jeffery W.R."/>
            <person name="Keene A."/>
            <person name="Ma L."/>
            <person name="Minx P."/>
            <person name="Murphy D."/>
            <person name="O'Quin K.E."/>
            <person name="Retaux S."/>
            <person name="Rohner N."/>
            <person name="Searle S.M."/>
            <person name="Stahl B.A."/>
            <person name="Tabin C."/>
            <person name="Volff J.N."/>
            <person name="Yoshizawa M."/>
            <person name="Warren W.C."/>
        </authorList>
    </citation>
    <scope>NUCLEOTIDE SEQUENCE [LARGE SCALE GENOMIC DNA]</scope>
    <source>
        <strain evidence="10">female</strain>
    </source>
</reference>
<feature type="compositionally biased region" description="Basic and acidic residues" evidence="7">
    <location>
        <begin position="908"/>
        <end position="925"/>
    </location>
</feature>
<evidence type="ECO:0000256" key="4">
    <source>
        <dbReference type="ARBA" id="ARBA00023054"/>
    </source>
</evidence>
<dbReference type="GO" id="GO:0060090">
    <property type="term" value="F:molecular adaptor activity"/>
    <property type="evidence" value="ECO:0007669"/>
    <property type="project" value="InterPro"/>
</dbReference>
<feature type="coiled-coil region" evidence="6">
    <location>
        <begin position="1543"/>
        <end position="1630"/>
    </location>
</feature>
<keyword evidence="10" id="KW-1185">Reference proteome</keyword>
<feature type="domain" description="Pericentrin/AKAP-450 centrosomal targeting" evidence="8">
    <location>
        <begin position="1644"/>
        <end position="1694"/>
    </location>
</feature>
<dbReference type="GO" id="GO:0005813">
    <property type="term" value="C:centrosome"/>
    <property type="evidence" value="ECO:0007669"/>
    <property type="project" value="UniProtKB-SubCell"/>
</dbReference>
<keyword evidence="5" id="KW-0206">Cytoskeleton</keyword>
<feature type="coiled-coil region" evidence="6">
    <location>
        <begin position="530"/>
        <end position="564"/>
    </location>
</feature>
<dbReference type="GO" id="GO:0005737">
    <property type="term" value="C:cytoplasm"/>
    <property type="evidence" value="ECO:0007669"/>
    <property type="project" value="UniProtKB-ARBA"/>
</dbReference>
<dbReference type="PANTHER" id="PTHR44981">
    <property type="entry name" value="PERICENTRIN-LIKE PROTEIN, ISOFORM F"/>
    <property type="match status" value="1"/>
</dbReference>
<feature type="compositionally biased region" description="Basic and acidic residues" evidence="7">
    <location>
        <begin position="981"/>
        <end position="1002"/>
    </location>
</feature>
<feature type="region of interest" description="Disordered" evidence="7">
    <location>
        <begin position="1108"/>
        <end position="1143"/>
    </location>
</feature>
<dbReference type="GO" id="GO:0007165">
    <property type="term" value="P:signal transduction"/>
    <property type="evidence" value="ECO:0007669"/>
    <property type="project" value="InterPro"/>
</dbReference>
<evidence type="ECO:0000256" key="2">
    <source>
        <dbReference type="ARBA" id="ARBA00022490"/>
    </source>
</evidence>
<feature type="region of interest" description="Disordered" evidence="7">
    <location>
        <begin position="981"/>
        <end position="1018"/>
    </location>
</feature>
<feature type="coiled-coil region" evidence="6">
    <location>
        <begin position="23"/>
        <end position="194"/>
    </location>
</feature>
<evidence type="ECO:0000256" key="3">
    <source>
        <dbReference type="ARBA" id="ARBA00022553"/>
    </source>
</evidence>
<accession>A0A3B1JLI7</accession>
<feature type="coiled-coil region" evidence="6">
    <location>
        <begin position="704"/>
        <end position="759"/>
    </location>
</feature>
<feature type="region of interest" description="Disordered" evidence="7">
    <location>
        <begin position="311"/>
        <end position="331"/>
    </location>
</feature>
<dbReference type="PANTHER" id="PTHR44981:SF1">
    <property type="entry name" value="A-KINASE ANCHOR PROTEIN 9"/>
    <property type="match status" value="1"/>
</dbReference>
<reference evidence="10" key="1">
    <citation type="submission" date="2013-03" db="EMBL/GenBank/DDBJ databases">
        <authorList>
            <person name="Jeffery W."/>
            <person name="Warren W."/>
            <person name="Wilson R.K."/>
        </authorList>
    </citation>
    <scope>NUCLEOTIDE SEQUENCE</scope>
    <source>
        <strain evidence="10">female</strain>
    </source>
</reference>
<feature type="compositionally biased region" description="Low complexity" evidence="7">
    <location>
        <begin position="930"/>
        <end position="940"/>
    </location>
</feature>
<evidence type="ECO:0000256" key="1">
    <source>
        <dbReference type="ARBA" id="ARBA00004300"/>
    </source>
</evidence>
<evidence type="ECO:0000256" key="7">
    <source>
        <dbReference type="SAM" id="MobiDB-lite"/>
    </source>
</evidence>
<name>A0A3B1JLI7_ASTMX</name>
<dbReference type="GeneTree" id="ENSGT00730000110871"/>
<evidence type="ECO:0000256" key="6">
    <source>
        <dbReference type="SAM" id="Coils"/>
    </source>
</evidence>
<evidence type="ECO:0000313" key="10">
    <source>
        <dbReference type="Proteomes" id="UP000018467"/>
    </source>
</evidence>
<feature type="coiled-coil region" evidence="6">
    <location>
        <begin position="591"/>
        <end position="639"/>
    </location>
</feature>
<feature type="region of interest" description="Disordered" evidence="7">
    <location>
        <begin position="895"/>
        <end position="948"/>
    </location>
</feature>
<proteinExistence type="predicted"/>
<dbReference type="InterPro" id="IPR028745">
    <property type="entry name" value="AKAP9/Pericentrin"/>
</dbReference>
<sequence length="1809" mass="205633">NHLVQTQYASMAAGEDATLESLLQTEREALDRKEKEIVNLEEQLEQFREELQNKSEEVQQLHMQLEIQRKEISTQQQELLTQTNLHTVLQQKDRDIALLNEHIAKLQLTEPPEDEDDRHGEEEYDELKQKLEAVVKELETLKTEHSSLLVEYEGVQQELSHIEQKEDHHGEEEYDELKQKLDAVVKELDFFKTDHLSLLVKYESLQQELSHVEHKQTSKIEDDELKQKLDAVVKELETLKTDHSSLLVKYESLQQELSHVEHKQQQEDNLHGEEAYDELKQKLDAVIQELDTLKTDHSSLLDKYEKLQQELSNVERKQSPEDKDDLHGEEEYDELKQKLDAVVKELETLKTDHSSLLGEDDLHGKEEYDELKQKMDMVVKELDSLKTDHSTLLVKYESLQQELSNVERTQSPKIEGDLHGEEEYNELKQKMDAVIQELDTLKTDHSSLLIKYEGVQQELSNVERTQSPKFEHDLHGKEEYNELKQKMDAVIKELETLKTDHSSLIVKYEGVKQELSNVEQKEDLHGEEEYDELNQKLDAVVKELETLKTDHSSLLVKYESLQQEALDRDAALDEALRDRTAALVVAQAQVHALQESRIAELEESVEEKEAELHACRLQVEKAQDGAEMLHLKVSQLEEKLREKVAAVLVSQAQLEAVQVQTKELHREEATLDQAIAGLLDSRADLEGEGHAVARVQKARTPGKVGLLSEKLQELEQGLSFLQKDQELQKELLSSSEEEVQEYERRLAVLMELLNQMRTKPSPTCAQVRRRTTPHNTAQHQTLVFSSNNNNNCLLLVLQVLSDGDGQVEEVLAELQKVRDEANAANEELTSCRELSRNLQEQIQEREMTIALLKDQLHRVESSELLQELQEVRTEAAATKEELNSYIEQNLKLQEQIQSSSQSRKKAGKHSDGKSKSSSVAKDKPALSRKNSSSQSSNGSQHLPNGRVDAGTQVERVEASEELEEVIGEYTERIGQMQELHAARDHGHGEPTHFRERQSERGRTSVWSRSAPPSEPPSATCAPMRLDQLSVHSLSVRVCGVDSSSDWSQRTGFEFRSTPEGARREESDPLPDRIKTLLREVHQEGMQVLSLSELPVPEAELPCITAPPAGLEERAGSSAGHGGVPQNPHYPTADLHPQPDQASTDWRGDLLGAVQQVFLRERQVLKVTLLTNLDLLDPRDAVNHLNQIQRLLTQQVCVKASEVESLSDRLAEEQKRARELQWVMEREKNRAERREEGEREEVEVQLDAQRLQVVELSSALQKEKELNSELLKQLKHSSSDLQRPPQAVSAQGVQQVEEGVRSMETLLQSLQDQLTEKQSALVDLMGQLEQQKLQDVQAKRAWEEERGDLSRDLQGATERLEKLERRVQEVQALLDGERERGTRLERERDGLQRRLTDLMDRGQRDSVSFRNDFIGGGQTVDRTRDWVLQQKTEDLRTLTSSSTTVLDASGQTAGQTAVPNNLDSVVSRLQLIANKINSMTSTSADRLPGDGPDQESLSWLHSNVQDVLSLLQQVPSAPPAVPESAALLTGGSSSALTERLLRQNAELTGFVSRLTEEKNELRNQLLRLEEELRRQRHLSSSRSGSEGQELVLFSGEREAWSRERTRLEKSLRQAESELSRLQGELHNTALKRMYGKYLRAESFRKGFQECEEATLSLIARMGGRPSYVPLDSLGQRRRAFSRFRSAVRVSIALSRSVLESTLYTYRSHCLHKPGRNDSPYLQPGVEQYGERRGTNRTGRDSPRTGHCTHHRYGAGGGEVGGGVLCSHLQNYDPDRALTDYITRLEALQRRLGSVQSGSSSYAQLHFGIRR</sequence>
<comment type="subcellular location">
    <subcellularLocation>
        <location evidence="1">Cytoplasm</location>
        <location evidence="1">Cytoskeleton</location>
        <location evidence="1">Microtubule organizing center</location>
        <location evidence="1">Centrosome</location>
    </subcellularLocation>
</comment>
<feature type="coiled-coil region" evidence="6">
    <location>
        <begin position="807"/>
        <end position="895"/>
    </location>
</feature>
<evidence type="ECO:0000259" key="8">
    <source>
        <dbReference type="Pfam" id="PF10495"/>
    </source>
</evidence>
<dbReference type="Pfam" id="PF10495">
    <property type="entry name" value="PACT_coil_coil"/>
    <property type="match status" value="1"/>
</dbReference>
<keyword evidence="3" id="KW-0597">Phosphoprotein</keyword>
<feature type="compositionally biased region" description="Basic and acidic residues" evidence="7">
    <location>
        <begin position="311"/>
        <end position="326"/>
    </location>
</feature>
<reference evidence="9" key="3">
    <citation type="submission" date="2025-08" db="UniProtKB">
        <authorList>
            <consortium name="Ensembl"/>
        </authorList>
    </citation>
    <scope>IDENTIFICATION</scope>
</reference>
<feature type="region of interest" description="Disordered" evidence="7">
    <location>
        <begin position="1047"/>
        <end position="1067"/>
    </location>
</feature>
<dbReference type="Bgee" id="ENSAMXG00000031662">
    <property type="expression patterns" value="Expressed in olfactory epithelium and 14 other cell types or tissues"/>
</dbReference>
<keyword evidence="4 6" id="KW-0175">Coiled coil</keyword>
<dbReference type="Ensembl" id="ENSAMXT00000040276.1">
    <property type="protein sequence ID" value="ENSAMXP00000042586.1"/>
    <property type="gene ID" value="ENSAMXG00000031662.1"/>
</dbReference>
<dbReference type="SUPFAM" id="SSF57997">
    <property type="entry name" value="Tropomyosin"/>
    <property type="match status" value="1"/>
</dbReference>
<organism evidence="9 10">
    <name type="scientific">Astyanax mexicanus</name>
    <name type="common">Blind cave fish</name>
    <name type="synonym">Astyanax fasciatus mexicanus</name>
    <dbReference type="NCBI Taxonomy" id="7994"/>
    <lineage>
        <taxon>Eukaryota</taxon>
        <taxon>Metazoa</taxon>
        <taxon>Chordata</taxon>
        <taxon>Craniata</taxon>
        <taxon>Vertebrata</taxon>
        <taxon>Euteleostomi</taxon>
        <taxon>Actinopterygii</taxon>
        <taxon>Neopterygii</taxon>
        <taxon>Teleostei</taxon>
        <taxon>Ostariophysi</taxon>
        <taxon>Characiformes</taxon>
        <taxon>Characoidei</taxon>
        <taxon>Acestrorhamphidae</taxon>
        <taxon>Acestrorhamphinae</taxon>
        <taxon>Astyanax</taxon>
    </lineage>
</organism>